<comment type="caution">
    <text evidence="5">The sequence shown here is derived from an EMBL/GenBank/DDBJ whole genome shotgun (WGS) entry which is preliminary data.</text>
</comment>
<evidence type="ECO:0000259" key="4">
    <source>
        <dbReference type="Pfam" id="PF00326"/>
    </source>
</evidence>
<feature type="domain" description="Peptidase S9 prolyl oligopeptidase catalytic" evidence="4">
    <location>
        <begin position="510"/>
        <end position="723"/>
    </location>
</feature>
<accession>A0A9X2JKY3</accession>
<dbReference type="GO" id="GO:0004252">
    <property type="term" value="F:serine-type endopeptidase activity"/>
    <property type="evidence" value="ECO:0007669"/>
    <property type="project" value="TreeGrafter"/>
</dbReference>
<reference evidence="5" key="1">
    <citation type="submission" date="2022-06" db="EMBL/GenBank/DDBJ databases">
        <title>Aeoliella straminimaris, a novel planctomycete from sediments.</title>
        <authorList>
            <person name="Vitorino I.R."/>
            <person name="Lage O.M."/>
        </authorList>
    </citation>
    <scope>NUCLEOTIDE SEQUENCE</scope>
    <source>
        <strain evidence="5">ICT_H6.2</strain>
    </source>
</reference>
<sequence>MFKNALITFSELALWLVIAAIATSGCGVESTTTIPNPTNNSKTQTSSSPQTKAAETTEAETQTVATASESKESKAEEMSQPTSSEEKTTTVLADVPLIPRDVLFGNPERAQARLSPDGKWLSFLAPVKQEGNEDGEGVMNVWVAPVDDLDAAQPVTDDKDRGIRGHHWAYNSEQILYSQDKGGDEDFHVYATNVKDKTTKDLTPVDKVHARLAGVSEMFPDEVLVALNDRIPQLHDLYRVDLKTGERTLLQENPGLAALIPDDNFKVRMAFNYTPDGGAAWLVPKGEPGEKGYTDFEVAETFGPEDAMTSSPVGFNKEGNVLYYEDSRDRNTAALFARNLDDGDSKLLAENDKADVGGILAHPTKHTIQAVSFTFARREWEVLDEAVQGDINFLTEFADGEFEVTGRTLDDRYWTVAYILDDGPVKYYIYDREAEGDARMRYLFSNRDDLDNYPLVKMHAPVIKSRDGLDLVCYLSLPPGSDPDGDGVPNEPVPMILEVHGGPWARDGWGYNSSHQWLANRGYAVLNVNYRGSTGFGKEFINAANAEWSRKMHDDLLDAVKWAVDNKIAIEDKICIMGGSYGGYATLVGLTYTPDTFACGVDIVGPSSLVTLLENVPDYWIPFMPVMKIRVGDIDTDEGRADLLAMSPLTHVDRIERPLLIGQGANDPRVTQLEADQIVEAMTEKNIPVTYVLYPDEGHGFARPENNTSFNAVTEAFLAGQLGGRYEAIGDDLKGSSIHVPTGAADVPGLKEALTPEQMTMPPKPKKEEPATPAGEDA</sequence>
<evidence type="ECO:0000313" key="6">
    <source>
        <dbReference type="Proteomes" id="UP001155241"/>
    </source>
</evidence>
<dbReference type="InterPro" id="IPR011042">
    <property type="entry name" value="6-blade_b-propeller_TolB-like"/>
</dbReference>
<dbReference type="EMBL" id="JAMXLR010000092">
    <property type="protein sequence ID" value="MCO6047669.1"/>
    <property type="molecule type" value="Genomic_DNA"/>
</dbReference>
<dbReference type="PANTHER" id="PTHR42776:SF27">
    <property type="entry name" value="DIPEPTIDYL PEPTIDASE FAMILY MEMBER 6"/>
    <property type="match status" value="1"/>
</dbReference>
<keyword evidence="3" id="KW-0732">Signal</keyword>
<feature type="chain" id="PRO_5040869225" evidence="3">
    <location>
        <begin position="20"/>
        <end position="778"/>
    </location>
</feature>
<proteinExistence type="predicted"/>
<dbReference type="Pfam" id="PF00326">
    <property type="entry name" value="Peptidase_S9"/>
    <property type="match status" value="1"/>
</dbReference>
<name>A0A9X2JKY3_9BACT</name>
<dbReference type="InterPro" id="IPR029058">
    <property type="entry name" value="AB_hydrolase_fold"/>
</dbReference>
<protein>
    <submittedName>
        <fullName evidence="5">Prolyl oligopeptidase family serine peptidase</fullName>
    </submittedName>
</protein>
<dbReference type="Gene3D" id="2.120.10.30">
    <property type="entry name" value="TolB, C-terminal domain"/>
    <property type="match status" value="1"/>
</dbReference>
<feature type="signal peptide" evidence="3">
    <location>
        <begin position="1"/>
        <end position="19"/>
    </location>
</feature>
<feature type="compositionally biased region" description="Low complexity" evidence="2">
    <location>
        <begin position="30"/>
        <end position="68"/>
    </location>
</feature>
<dbReference type="AlphaFoldDB" id="A0A9X2JKY3"/>
<dbReference type="SUPFAM" id="SSF82171">
    <property type="entry name" value="DPP6 N-terminal domain-like"/>
    <property type="match status" value="1"/>
</dbReference>
<evidence type="ECO:0000256" key="2">
    <source>
        <dbReference type="SAM" id="MobiDB-lite"/>
    </source>
</evidence>
<feature type="region of interest" description="Disordered" evidence="2">
    <location>
        <begin position="744"/>
        <end position="778"/>
    </location>
</feature>
<dbReference type="Gene3D" id="3.40.50.1820">
    <property type="entry name" value="alpha/beta hydrolase"/>
    <property type="match status" value="1"/>
</dbReference>
<dbReference type="RefSeq" id="WP_252855779.1">
    <property type="nucleotide sequence ID" value="NZ_JAMXLR010000092.1"/>
</dbReference>
<dbReference type="PROSITE" id="PS51257">
    <property type="entry name" value="PROKAR_LIPOPROTEIN"/>
    <property type="match status" value="1"/>
</dbReference>
<dbReference type="InterPro" id="IPR001375">
    <property type="entry name" value="Peptidase_S9_cat"/>
</dbReference>
<dbReference type="GO" id="GO:0006508">
    <property type="term" value="P:proteolysis"/>
    <property type="evidence" value="ECO:0007669"/>
    <property type="project" value="InterPro"/>
</dbReference>
<evidence type="ECO:0000256" key="1">
    <source>
        <dbReference type="ARBA" id="ARBA00022801"/>
    </source>
</evidence>
<dbReference type="SUPFAM" id="SSF53474">
    <property type="entry name" value="alpha/beta-Hydrolases"/>
    <property type="match status" value="1"/>
</dbReference>
<evidence type="ECO:0000256" key="3">
    <source>
        <dbReference type="SAM" id="SignalP"/>
    </source>
</evidence>
<keyword evidence="1" id="KW-0378">Hydrolase</keyword>
<dbReference type="PANTHER" id="PTHR42776">
    <property type="entry name" value="SERINE PEPTIDASE S9 FAMILY MEMBER"/>
    <property type="match status" value="1"/>
</dbReference>
<keyword evidence="6" id="KW-1185">Reference proteome</keyword>
<organism evidence="5 6">
    <name type="scientific">Aeoliella straminimaris</name>
    <dbReference type="NCBI Taxonomy" id="2954799"/>
    <lineage>
        <taxon>Bacteria</taxon>
        <taxon>Pseudomonadati</taxon>
        <taxon>Planctomycetota</taxon>
        <taxon>Planctomycetia</taxon>
        <taxon>Pirellulales</taxon>
        <taxon>Lacipirellulaceae</taxon>
        <taxon>Aeoliella</taxon>
    </lineage>
</organism>
<evidence type="ECO:0000313" key="5">
    <source>
        <dbReference type="EMBL" id="MCO6047669.1"/>
    </source>
</evidence>
<feature type="region of interest" description="Disordered" evidence="2">
    <location>
        <begin position="28"/>
        <end position="88"/>
    </location>
</feature>
<gene>
    <name evidence="5" type="ORF">NG895_27515</name>
</gene>
<dbReference type="Proteomes" id="UP001155241">
    <property type="component" value="Unassembled WGS sequence"/>
</dbReference>